<dbReference type="CDD" id="cd00761">
    <property type="entry name" value="Glyco_tranf_GTA_type"/>
    <property type="match status" value="1"/>
</dbReference>
<dbReference type="GO" id="GO:0016740">
    <property type="term" value="F:transferase activity"/>
    <property type="evidence" value="ECO:0007669"/>
    <property type="project" value="UniProtKB-KW"/>
</dbReference>
<feature type="domain" description="Glycosyltransferase 2-like" evidence="1">
    <location>
        <begin position="16"/>
        <end position="130"/>
    </location>
</feature>
<dbReference type="PANTHER" id="PTHR43685:SF11">
    <property type="entry name" value="GLYCOSYLTRANSFERASE TAGX-RELATED"/>
    <property type="match status" value="1"/>
</dbReference>
<evidence type="ECO:0000313" key="3">
    <source>
        <dbReference type="Proteomes" id="UP000478505"/>
    </source>
</evidence>
<evidence type="ECO:0000259" key="1">
    <source>
        <dbReference type="Pfam" id="PF00535"/>
    </source>
</evidence>
<sequence>MNSNTTTVTSDNPLVSIIIPTYNRAHLIEETLDSVLAQTYRNWECIIVDDGSSDNTDDVVGTYVKKGSRFRYYHRPEEHLPGGNGARNFGFKMSQSAFIIFLDSDDIIAKDCLDNRVKVLEINNLNMDMLISHSASFKNFIGDTNILWNKIDSTDSYLQLMIRFLNMDMPWSTNGVLWKKTFLNKIGLWEEDLWAWQDWDLHFRALAFKPKLCYNLKKPDNFFRVGTTHFNIGKKYKSLNYIKSVEKALNNVSEIIFKLDTKDKERIKPHFDRLVLKMLLKFSMLNDRITYPIKSLFKLKKLKTPYYYEFLSTYLTFLLCKSFKIKKFILKSTFKKKQENLKIKSTYLKIKVNDVSFLNNTM</sequence>
<protein>
    <submittedName>
        <fullName evidence="2">Glycosyltransferase family 2 protein</fullName>
    </submittedName>
</protein>
<gene>
    <name evidence="2" type="ORF">G3567_07280</name>
</gene>
<dbReference type="InterPro" id="IPR050834">
    <property type="entry name" value="Glycosyltransf_2"/>
</dbReference>
<comment type="caution">
    <text evidence="2">The sequence shown here is derived from an EMBL/GenBank/DDBJ whole genome shotgun (WGS) entry which is preliminary data.</text>
</comment>
<dbReference type="PANTHER" id="PTHR43685">
    <property type="entry name" value="GLYCOSYLTRANSFERASE"/>
    <property type="match status" value="1"/>
</dbReference>
<dbReference type="Pfam" id="PF00535">
    <property type="entry name" value="Glycos_transf_2"/>
    <property type="match status" value="1"/>
</dbReference>
<accession>A0A6B3R078</accession>
<evidence type="ECO:0000313" key="2">
    <source>
        <dbReference type="EMBL" id="NEV93946.1"/>
    </source>
</evidence>
<dbReference type="Proteomes" id="UP000478505">
    <property type="component" value="Unassembled WGS sequence"/>
</dbReference>
<proteinExistence type="predicted"/>
<keyword evidence="2" id="KW-0808">Transferase</keyword>
<dbReference type="InterPro" id="IPR001173">
    <property type="entry name" value="Glyco_trans_2-like"/>
</dbReference>
<reference evidence="2 3" key="1">
    <citation type="submission" date="2020-02" db="EMBL/GenBank/DDBJ databases">
        <title>Flavobacteriaceae Psychroflexus bacterium YR1-1, complete genome.</title>
        <authorList>
            <person name="Li Y."/>
            <person name="Wu S."/>
        </authorList>
    </citation>
    <scope>NUCLEOTIDE SEQUENCE [LARGE SCALE GENOMIC DNA]</scope>
    <source>
        <strain evidence="2 3">YR1-1</strain>
    </source>
</reference>
<name>A0A6B3R078_9FLAO</name>
<dbReference type="EMBL" id="JAAIKD010000003">
    <property type="protein sequence ID" value="NEV93946.1"/>
    <property type="molecule type" value="Genomic_DNA"/>
</dbReference>
<dbReference type="Gene3D" id="3.90.550.10">
    <property type="entry name" value="Spore Coat Polysaccharide Biosynthesis Protein SpsA, Chain A"/>
    <property type="match status" value="1"/>
</dbReference>
<dbReference type="RefSeq" id="WP_164004661.1">
    <property type="nucleotide sequence ID" value="NZ_JAAIKD010000003.1"/>
</dbReference>
<dbReference type="InterPro" id="IPR029044">
    <property type="entry name" value="Nucleotide-diphossugar_trans"/>
</dbReference>
<organism evidence="2 3">
    <name type="scientific">Psychroflexus aurantiacus</name>
    <dbReference type="NCBI Taxonomy" id="2709310"/>
    <lineage>
        <taxon>Bacteria</taxon>
        <taxon>Pseudomonadati</taxon>
        <taxon>Bacteroidota</taxon>
        <taxon>Flavobacteriia</taxon>
        <taxon>Flavobacteriales</taxon>
        <taxon>Flavobacteriaceae</taxon>
        <taxon>Psychroflexus</taxon>
    </lineage>
</organism>
<dbReference type="SUPFAM" id="SSF53448">
    <property type="entry name" value="Nucleotide-diphospho-sugar transferases"/>
    <property type="match status" value="1"/>
</dbReference>
<keyword evidence="3" id="KW-1185">Reference proteome</keyword>
<dbReference type="AlphaFoldDB" id="A0A6B3R078"/>